<evidence type="ECO:0000256" key="2">
    <source>
        <dbReference type="ARBA" id="ARBA00022748"/>
    </source>
</evidence>
<evidence type="ECO:0000256" key="4">
    <source>
        <dbReference type="ARBA" id="ARBA00023284"/>
    </source>
</evidence>
<gene>
    <name evidence="7" type="ORF">ABR189_23445</name>
</gene>
<dbReference type="InterPro" id="IPR013766">
    <property type="entry name" value="Thioredoxin_domain"/>
</dbReference>
<dbReference type="Gene3D" id="3.40.30.10">
    <property type="entry name" value="Glutaredoxin"/>
    <property type="match status" value="1"/>
</dbReference>
<dbReference type="EMBL" id="JBEXAC010000002">
    <property type="protein sequence ID" value="MET7000366.1"/>
    <property type="molecule type" value="Genomic_DNA"/>
</dbReference>
<comment type="subcellular location">
    <subcellularLocation>
        <location evidence="1">Cell envelope</location>
    </subcellularLocation>
</comment>
<dbReference type="SUPFAM" id="SSF52833">
    <property type="entry name" value="Thioredoxin-like"/>
    <property type="match status" value="1"/>
</dbReference>
<keyword evidence="8" id="KW-1185">Reference proteome</keyword>
<dbReference type="InterPro" id="IPR036249">
    <property type="entry name" value="Thioredoxin-like_sf"/>
</dbReference>
<accession>A0ABV2TBF6</accession>
<evidence type="ECO:0000256" key="1">
    <source>
        <dbReference type="ARBA" id="ARBA00004196"/>
    </source>
</evidence>
<keyword evidence="5" id="KW-0732">Signal</keyword>
<dbReference type="InterPro" id="IPR050553">
    <property type="entry name" value="Thioredoxin_ResA/DsbE_sf"/>
</dbReference>
<feature type="chain" id="PRO_5045728763" evidence="5">
    <location>
        <begin position="20"/>
        <end position="391"/>
    </location>
</feature>
<name>A0ABV2TBF6_9BACT</name>
<organism evidence="7 8">
    <name type="scientific">Chitinophaga defluvii</name>
    <dbReference type="NCBI Taxonomy" id="3163343"/>
    <lineage>
        <taxon>Bacteria</taxon>
        <taxon>Pseudomonadati</taxon>
        <taxon>Bacteroidota</taxon>
        <taxon>Chitinophagia</taxon>
        <taxon>Chitinophagales</taxon>
        <taxon>Chitinophagaceae</taxon>
        <taxon>Chitinophaga</taxon>
    </lineage>
</organism>
<dbReference type="Pfam" id="PF14289">
    <property type="entry name" value="DUF4369"/>
    <property type="match status" value="1"/>
</dbReference>
<dbReference type="Pfam" id="PF00578">
    <property type="entry name" value="AhpC-TSA"/>
    <property type="match status" value="1"/>
</dbReference>
<dbReference type="PANTHER" id="PTHR42852">
    <property type="entry name" value="THIOL:DISULFIDE INTERCHANGE PROTEIN DSBE"/>
    <property type="match status" value="1"/>
</dbReference>
<feature type="signal peptide" evidence="5">
    <location>
        <begin position="1"/>
        <end position="19"/>
    </location>
</feature>
<reference evidence="7 8" key="1">
    <citation type="submission" date="2024-06" db="EMBL/GenBank/DDBJ databases">
        <title>Chitinophaga defluvii sp. nov., isolated from municipal sewage.</title>
        <authorList>
            <person name="Zhang L."/>
        </authorList>
    </citation>
    <scope>NUCLEOTIDE SEQUENCE [LARGE SCALE GENOMIC DNA]</scope>
    <source>
        <strain evidence="7 8">H8</strain>
    </source>
</reference>
<keyword evidence="3" id="KW-1015">Disulfide bond</keyword>
<dbReference type="PROSITE" id="PS51352">
    <property type="entry name" value="THIOREDOXIN_2"/>
    <property type="match status" value="1"/>
</dbReference>
<dbReference type="Proteomes" id="UP001549749">
    <property type="component" value="Unassembled WGS sequence"/>
</dbReference>
<protein>
    <submittedName>
        <fullName evidence="7">TlpA disulfide reductase family protein</fullName>
    </submittedName>
</protein>
<keyword evidence="4" id="KW-0676">Redox-active center</keyword>
<evidence type="ECO:0000256" key="3">
    <source>
        <dbReference type="ARBA" id="ARBA00023157"/>
    </source>
</evidence>
<feature type="domain" description="Thioredoxin" evidence="6">
    <location>
        <begin position="247"/>
        <end position="391"/>
    </location>
</feature>
<evidence type="ECO:0000256" key="5">
    <source>
        <dbReference type="SAM" id="SignalP"/>
    </source>
</evidence>
<keyword evidence="2" id="KW-0201">Cytochrome c-type biogenesis</keyword>
<dbReference type="CDD" id="cd02966">
    <property type="entry name" value="TlpA_like_family"/>
    <property type="match status" value="1"/>
</dbReference>
<dbReference type="RefSeq" id="WP_354662926.1">
    <property type="nucleotide sequence ID" value="NZ_JBEXAC010000002.1"/>
</dbReference>
<evidence type="ECO:0000259" key="6">
    <source>
        <dbReference type="PROSITE" id="PS51352"/>
    </source>
</evidence>
<sequence>MKKLFLYLYASLAMHVAMSQTIEGKFEGSVSTDKIFLYQYPDIMGYDSQGMKIDSAEIVNGQFHFDFKPGPLPGYAKLIQMKEKEGGKGKIYYGETRFFLTNDSIIILTGDSLKNVRIFNSPVNYEYVVLQEMVQPATQKIIANERSIREEAMMVPQAIRESRDYQKFNRMRQQQAEKERMAAYEYFIQNYPYSWISLYALRLRLGQGGQNIISPEVVRLYNGLGKMLKQSEPGSAIGKRIAAKSRVQIGAKAPVFQLNDTSGRAVSLADYRGKYVLLEFWSTNCGGCRAEAPHLKSAFEKYHKKGFDILSVSLNDERYKYSGRKEWLEAIREDGTGKWRHVSDLKGWKSAPALLYDIESIPQNYLIDPDGKIISENLRGADLHGKLADLF</sequence>
<dbReference type="InterPro" id="IPR025380">
    <property type="entry name" value="DUF4369"/>
</dbReference>
<proteinExistence type="predicted"/>
<comment type="caution">
    <text evidence="7">The sequence shown here is derived from an EMBL/GenBank/DDBJ whole genome shotgun (WGS) entry which is preliminary data.</text>
</comment>
<evidence type="ECO:0000313" key="8">
    <source>
        <dbReference type="Proteomes" id="UP001549749"/>
    </source>
</evidence>
<dbReference type="InterPro" id="IPR000866">
    <property type="entry name" value="AhpC/TSA"/>
</dbReference>
<evidence type="ECO:0000313" key="7">
    <source>
        <dbReference type="EMBL" id="MET7000366.1"/>
    </source>
</evidence>
<dbReference type="PANTHER" id="PTHR42852:SF6">
    <property type="entry name" value="THIOL:DISULFIDE INTERCHANGE PROTEIN DSBE"/>
    <property type="match status" value="1"/>
</dbReference>